<sequence>MKIAFVIPYFGKFPNYFELWEHSAAYNKDIDFLIFTDTPRNKHNIYKNIHYIYIDFDEIKRRIQEIVGFKPMLTSPYKIVDYKPLYGCIFKDFLSDYSHWGYCDSDVIFGDLKSFLTEDKLNNYDRIYQHGHMCIYKNSDEINVRWKTKHNLVSYNYIEVFKVGGVKMFDERGGMWDIWKENKWSQYLNEMEFADILPIKAEFTTSWNKDPMIFHYDRGHLYEYADGTNKREFAYLHLQKRRMTVENIDKDNFYIKPDVFTKTVDKTIECTDSLGVSYAAQCKLKRILGSLSKGDEMVFHIRVAFRRLGMYIKGENWHIKYKLY</sequence>
<accession>A0ABX2ASI7</accession>
<keyword evidence="2" id="KW-1185">Reference proteome</keyword>
<evidence type="ECO:0000313" key="1">
    <source>
        <dbReference type="EMBL" id="NPE13365.1"/>
    </source>
</evidence>
<evidence type="ECO:0000313" key="2">
    <source>
        <dbReference type="Proteomes" id="UP001193734"/>
    </source>
</evidence>
<reference evidence="1 2" key="1">
    <citation type="submission" date="2020-05" db="EMBL/GenBank/DDBJ databases">
        <title>Distinct polysaccharide utilization as determinants for interspecies competition between intestinal Prevotella spp.</title>
        <authorList>
            <person name="Galvez E.J.C."/>
            <person name="Iljazovic A."/>
            <person name="Strowig T."/>
        </authorList>
    </citation>
    <scope>NUCLEOTIDE SEQUENCE [LARGE SCALE GENOMIC DNA]</scope>
    <source>
        <strain evidence="1 2">PROD</strain>
    </source>
</reference>
<dbReference type="InterPro" id="IPR046733">
    <property type="entry name" value="DUF6625"/>
</dbReference>
<dbReference type="EMBL" id="JABKKE010000003">
    <property type="protein sequence ID" value="NPE13365.1"/>
    <property type="molecule type" value="Genomic_DNA"/>
</dbReference>
<dbReference type="RefSeq" id="WP_172175982.1">
    <property type="nucleotide sequence ID" value="NZ_CATJRD010000162.1"/>
</dbReference>
<gene>
    <name evidence="1" type="ORF">HPS55_03335</name>
</gene>
<name>A0ABX2ASI7_9BACT</name>
<dbReference type="Pfam" id="PF20330">
    <property type="entry name" value="DUF6625"/>
    <property type="match status" value="1"/>
</dbReference>
<dbReference type="Proteomes" id="UP001193734">
    <property type="component" value="Unassembled WGS sequence"/>
</dbReference>
<protein>
    <submittedName>
        <fullName evidence="1">Uncharacterized protein</fullName>
    </submittedName>
</protein>
<dbReference type="GeneID" id="82156792"/>
<comment type="caution">
    <text evidence="1">The sequence shown here is derived from an EMBL/GenBank/DDBJ whole genome shotgun (WGS) entry which is preliminary data.</text>
</comment>
<proteinExistence type="predicted"/>
<organism evidence="1 2">
    <name type="scientific">Xylanibacter rodentium</name>
    <dbReference type="NCBI Taxonomy" id="2736289"/>
    <lineage>
        <taxon>Bacteria</taxon>
        <taxon>Pseudomonadati</taxon>
        <taxon>Bacteroidota</taxon>
        <taxon>Bacteroidia</taxon>
        <taxon>Bacteroidales</taxon>
        <taxon>Prevotellaceae</taxon>
        <taxon>Xylanibacter</taxon>
    </lineage>
</organism>